<protein>
    <recommendedName>
        <fullName evidence="7">Zn(2)-C6 fungal-type domain-containing protein</fullName>
    </recommendedName>
</protein>
<reference evidence="8 9" key="1">
    <citation type="submission" date="2024-07" db="EMBL/GenBank/DDBJ databases">
        <title>Section-level genome sequencing and comparative genomics of Aspergillus sections Usti and Cavernicolus.</title>
        <authorList>
            <consortium name="Lawrence Berkeley National Laboratory"/>
            <person name="Nybo J.L."/>
            <person name="Vesth T.C."/>
            <person name="Theobald S."/>
            <person name="Frisvad J.C."/>
            <person name="Larsen T.O."/>
            <person name="Kjaerboelling I."/>
            <person name="Rothschild-Mancinelli K."/>
            <person name="Lyhne E.K."/>
            <person name="Kogle M.E."/>
            <person name="Barry K."/>
            <person name="Clum A."/>
            <person name="Na H."/>
            <person name="Ledsgaard L."/>
            <person name="Lin J."/>
            <person name="Lipzen A."/>
            <person name="Kuo A."/>
            <person name="Riley R."/>
            <person name="Mondo S."/>
            <person name="LaButti K."/>
            <person name="Haridas S."/>
            <person name="Pangalinan J."/>
            <person name="Salamov A.A."/>
            <person name="Simmons B.A."/>
            <person name="Magnuson J.K."/>
            <person name="Chen J."/>
            <person name="Drula E."/>
            <person name="Henrissat B."/>
            <person name="Wiebenga A."/>
            <person name="Lubbers R.J."/>
            <person name="Gomes A.C."/>
            <person name="Makela M.R."/>
            <person name="Stajich J."/>
            <person name="Grigoriev I.V."/>
            <person name="Mortensen U.H."/>
            <person name="De vries R.P."/>
            <person name="Baker S.E."/>
            <person name="Andersen M.R."/>
        </authorList>
    </citation>
    <scope>NUCLEOTIDE SEQUENCE [LARGE SCALE GENOMIC DNA]</scope>
    <source>
        <strain evidence="8 9">CBS 600.67</strain>
    </source>
</reference>
<evidence type="ECO:0000313" key="9">
    <source>
        <dbReference type="Proteomes" id="UP001610335"/>
    </source>
</evidence>
<dbReference type="PROSITE" id="PS50048">
    <property type="entry name" value="ZN2_CY6_FUNGAL_2"/>
    <property type="match status" value="1"/>
</dbReference>
<keyword evidence="4" id="KW-0539">Nucleus</keyword>
<feature type="transmembrane region" description="Helical" evidence="6">
    <location>
        <begin position="434"/>
        <end position="452"/>
    </location>
</feature>
<dbReference type="PANTHER" id="PTHR47424:SF9">
    <property type="entry name" value="TAH-2"/>
    <property type="match status" value="1"/>
</dbReference>
<sequence>MPRPKVRPENRQRACHACLACKASKIRCDARQPCNSCVRRGQPDFCTFSGTDRRRRGQGHPSSTLVSSEEAPAQVHDTAGTPLSDLPRTPAMGHDTRSNSSNSHGSLNTGLFCVKETSSLLFLQFLRRTLKAYVGSVPFTDEELHHITIEHDSSTETADIQEVPPEELYALLDSYFEATIGILDLFTADEIDILIAQRSPEKDAIYPPPNCNDMAALDLALAIGAQARGSGDDLKLSTAYLHRARNIAFDDLLMSQSLNKVRLFVLLSFYMLGACNRNAASMFLGVAAKATVILGLHNSFEDDDSEEDGIGTSVRNLDILSSFILGKPKNLPTIRLGVVEVKIAREERNRYSSSMFTTITNACDLLEGIVDTMVKNNNILHVPTAQSLLRQLPQWSRALPLNIQQLWSTFQQHGHDLRDSDRQSLMGILHISCVYYFTAILITRPFMVAYLMSRLRGKAPDHLINDPDQASDINLKNNEVSRLGQVCVSSAIYMVDTCINARDVGFRFRNFCLLEAWVFGAGLILGFAQFAGEPRKDINDSFDHACAILADIAPISPQAQLYHKILCSFTQAVQRYKQRVADAAHQAVHQYIDRIFTLGPVPPEPDRHNNLDEHCIGETLMDPFYTQDDSGSTTMDTQHELEVDMAMGDDSFQDFEQLFYTIG</sequence>
<dbReference type="PANTHER" id="PTHR47424">
    <property type="entry name" value="REGULATORY PROTEIN GAL4"/>
    <property type="match status" value="1"/>
</dbReference>
<evidence type="ECO:0000256" key="4">
    <source>
        <dbReference type="ARBA" id="ARBA00023242"/>
    </source>
</evidence>
<keyword evidence="2" id="KW-0238">DNA-binding</keyword>
<proteinExistence type="predicted"/>
<dbReference type="Pfam" id="PF00172">
    <property type="entry name" value="Zn_clus"/>
    <property type="match status" value="1"/>
</dbReference>
<evidence type="ECO:0000256" key="1">
    <source>
        <dbReference type="ARBA" id="ARBA00023015"/>
    </source>
</evidence>
<evidence type="ECO:0000256" key="2">
    <source>
        <dbReference type="ARBA" id="ARBA00023125"/>
    </source>
</evidence>
<evidence type="ECO:0000259" key="7">
    <source>
        <dbReference type="PROSITE" id="PS50048"/>
    </source>
</evidence>
<evidence type="ECO:0000256" key="6">
    <source>
        <dbReference type="SAM" id="Phobius"/>
    </source>
</evidence>
<evidence type="ECO:0000256" key="5">
    <source>
        <dbReference type="SAM" id="MobiDB-lite"/>
    </source>
</evidence>
<gene>
    <name evidence="8" type="ORF">BDW59DRAFT_172595</name>
</gene>
<dbReference type="SUPFAM" id="SSF57701">
    <property type="entry name" value="Zn2/Cys6 DNA-binding domain"/>
    <property type="match status" value="1"/>
</dbReference>
<keyword evidence="6" id="KW-1133">Transmembrane helix</keyword>
<comment type="caution">
    <text evidence="8">The sequence shown here is derived from an EMBL/GenBank/DDBJ whole genome shotgun (WGS) entry which is preliminary data.</text>
</comment>
<dbReference type="InterPro" id="IPR051127">
    <property type="entry name" value="Fungal_SecMet_Regulators"/>
</dbReference>
<keyword evidence="6" id="KW-0472">Membrane</keyword>
<keyword evidence="3" id="KW-0804">Transcription</keyword>
<feature type="domain" description="Zn(2)-C6 fungal-type" evidence="7">
    <location>
        <begin position="17"/>
        <end position="48"/>
    </location>
</feature>
<dbReference type="Proteomes" id="UP001610335">
    <property type="component" value="Unassembled WGS sequence"/>
</dbReference>
<organism evidence="8 9">
    <name type="scientific">Aspergillus cavernicola</name>
    <dbReference type="NCBI Taxonomy" id="176166"/>
    <lineage>
        <taxon>Eukaryota</taxon>
        <taxon>Fungi</taxon>
        <taxon>Dikarya</taxon>
        <taxon>Ascomycota</taxon>
        <taxon>Pezizomycotina</taxon>
        <taxon>Eurotiomycetes</taxon>
        <taxon>Eurotiomycetidae</taxon>
        <taxon>Eurotiales</taxon>
        <taxon>Aspergillaceae</taxon>
        <taxon>Aspergillus</taxon>
        <taxon>Aspergillus subgen. Nidulantes</taxon>
    </lineage>
</organism>
<dbReference type="CDD" id="cd00067">
    <property type="entry name" value="GAL4"/>
    <property type="match status" value="1"/>
</dbReference>
<dbReference type="Gene3D" id="4.10.240.10">
    <property type="entry name" value="Zn(2)-C6 fungal-type DNA-binding domain"/>
    <property type="match status" value="1"/>
</dbReference>
<keyword evidence="9" id="KW-1185">Reference proteome</keyword>
<dbReference type="EMBL" id="JBFXLS010000040">
    <property type="protein sequence ID" value="KAL2824861.1"/>
    <property type="molecule type" value="Genomic_DNA"/>
</dbReference>
<dbReference type="PROSITE" id="PS00463">
    <property type="entry name" value="ZN2_CY6_FUNGAL_1"/>
    <property type="match status" value="1"/>
</dbReference>
<feature type="transmembrane region" description="Helical" evidence="6">
    <location>
        <begin position="511"/>
        <end position="531"/>
    </location>
</feature>
<dbReference type="InterPro" id="IPR036864">
    <property type="entry name" value="Zn2-C6_fun-type_DNA-bd_sf"/>
</dbReference>
<keyword evidence="6" id="KW-0812">Transmembrane</keyword>
<keyword evidence="1" id="KW-0805">Transcription regulation</keyword>
<evidence type="ECO:0000313" key="8">
    <source>
        <dbReference type="EMBL" id="KAL2824861.1"/>
    </source>
</evidence>
<dbReference type="SMART" id="SM00066">
    <property type="entry name" value="GAL4"/>
    <property type="match status" value="1"/>
</dbReference>
<accession>A0ABR4IAX7</accession>
<feature type="region of interest" description="Disordered" evidence="5">
    <location>
        <begin position="48"/>
        <end position="105"/>
    </location>
</feature>
<dbReference type="CDD" id="cd12148">
    <property type="entry name" value="fungal_TF_MHR"/>
    <property type="match status" value="1"/>
</dbReference>
<dbReference type="InterPro" id="IPR001138">
    <property type="entry name" value="Zn2Cys6_DnaBD"/>
</dbReference>
<evidence type="ECO:0000256" key="3">
    <source>
        <dbReference type="ARBA" id="ARBA00023163"/>
    </source>
</evidence>
<name>A0ABR4IAX7_9EURO</name>